<protein>
    <submittedName>
        <fullName evidence="1">Uncharacterized protein</fullName>
    </submittedName>
</protein>
<organism evidence="1">
    <name type="scientific">Sulfolobus neozealandicus</name>
    <dbReference type="NCBI Taxonomy" id="299422"/>
    <lineage>
        <taxon>Archaea</taxon>
        <taxon>Thermoproteota</taxon>
        <taxon>Thermoprotei</taxon>
        <taxon>Sulfolobales</taxon>
        <taxon>Sulfolobaceae</taxon>
        <taxon>Sulfolobus</taxon>
    </lineage>
</organism>
<keyword evidence="1" id="KW-0614">Plasmid</keyword>
<reference evidence="1" key="1">
    <citation type="journal article" date="2005" name="Archaea">
        <title>Novel RepA-MCM proteins encoded in plasmids pTAU4, pORA1 and pTIK4 from Sulfolobus neozealandicus.</title>
        <authorList>
            <person name="Greve B."/>
            <person name="Jensen S."/>
            <person name="Phan H."/>
            <person name="Brugger K."/>
            <person name="Zillig W."/>
            <person name="She Q."/>
            <person name="Garrett R."/>
        </authorList>
    </citation>
    <scope>NUCLEOTIDE SEQUENCE</scope>
    <source>
        <strain evidence="1">4/2</strain>
        <plasmid evidence="1">pTIK4</plasmid>
    </source>
</reference>
<dbReference type="EMBL" id="AJ852506">
    <property type="protein sequence ID" value="CAH65786.1"/>
    <property type="molecule type" value="Genomic_DNA"/>
</dbReference>
<accession>Q5DVE6</accession>
<dbReference type="AlphaFoldDB" id="Q5DVE6"/>
<proteinExistence type="predicted"/>
<geneLocation type="plasmid" evidence="1">
    <name>pTIK4</name>
</geneLocation>
<sequence length="120" mass="14331">MSTVCPKCGKPYAFTTVRKRENNYYIYAVHKYVDEKGKTRRFECYIAPAKPKQSLNENEIKEALITIINKDSLKFEQIIENIIKSTNDIEKLTALYLIFDRLRYMTYLHGEEIERQKRKK</sequence>
<name>Q5DVE6_9CREN</name>
<evidence type="ECO:0000313" key="1">
    <source>
        <dbReference type="EMBL" id="CAH65786.1"/>
    </source>
</evidence>